<protein>
    <submittedName>
        <fullName evidence="2">Uncharacterized protein</fullName>
    </submittedName>
</protein>
<organism evidence="2 3">
    <name type="scientific">Portunus trituberculatus</name>
    <name type="common">Swimming crab</name>
    <name type="synonym">Neptunus trituberculatus</name>
    <dbReference type="NCBI Taxonomy" id="210409"/>
    <lineage>
        <taxon>Eukaryota</taxon>
        <taxon>Metazoa</taxon>
        <taxon>Ecdysozoa</taxon>
        <taxon>Arthropoda</taxon>
        <taxon>Crustacea</taxon>
        <taxon>Multicrustacea</taxon>
        <taxon>Malacostraca</taxon>
        <taxon>Eumalacostraca</taxon>
        <taxon>Eucarida</taxon>
        <taxon>Decapoda</taxon>
        <taxon>Pleocyemata</taxon>
        <taxon>Brachyura</taxon>
        <taxon>Eubrachyura</taxon>
        <taxon>Portunoidea</taxon>
        <taxon>Portunidae</taxon>
        <taxon>Portuninae</taxon>
        <taxon>Portunus</taxon>
    </lineage>
</organism>
<feature type="compositionally biased region" description="Polar residues" evidence="1">
    <location>
        <begin position="132"/>
        <end position="151"/>
    </location>
</feature>
<feature type="compositionally biased region" description="Basic and acidic residues" evidence="1">
    <location>
        <begin position="112"/>
        <end position="124"/>
    </location>
</feature>
<evidence type="ECO:0000313" key="2">
    <source>
        <dbReference type="EMBL" id="MPC87467.1"/>
    </source>
</evidence>
<gene>
    <name evidence="2" type="ORF">E2C01_082329</name>
</gene>
<evidence type="ECO:0000313" key="3">
    <source>
        <dbReference type="Proteomes" id="UP000324222"/>
    </source>
</evidence>
<reference evidence="2 3" key="1">
    <citation type="submission" date="2019-05" db="EMBL/GenBank/DDBJ databases">
        <title>Another draft genome of Portunus trituberculatus and its Hox gene families provides insights of decapod evolution.</title>
        <authorList>
            <person name="Jeong J.-H."/>
            <person name="Song I."/>
            <person name="Kim S."/>
            <person name="Choi T."/>
            <person name="Kim D."/>
            <person name="Ryu S."/>
            <person name="Kim W."/>
        </authorList>
    </citation>
    <scope>NUCLEOTIDE SEQUENCE [LARGE SCALE GENOMIC DNA]</scope>
    <source>
        <tissue evidence="2">Muscle</tissue>
    </source>
</reference>
<dbReference type="EMBL" id="VSRR010074572">
    <property type="protein sequence ID" value="MPC87467.1"/>
    <property type="molecule type" value="Genomic_DNA"/>
</dbReference>
<name>A0A5B7J1C0_PORTR</name>
<feature type="compositionally biased region" description="Polar residues" evidence="1">
    <location>
        <begin position="100"/>
        <end position="110"/>
    </location>
</feature>
<proteinExistence type="predicted"/>
<dbReference type="Proteomes" id="UP000324222">
    <property type="component" value="Unassembled WGS sequence"/>
</dbReference>
<comment type="caution">
    <text evidence="2">The sequence shown here is derived from an EMBL/GenBank/DDBJ whole genome shotgun (WGS) entry which is preliminary data.</text>
</comment>
<accession>A0A5B7J1C0</accession>
<evidence type="ECO:0000256" key="1">
    <source>
        <dbReference type="SAM" id="MobiDB-lite"/>
    </source>
</evidence>
<dbReference type="AlphaFoldDB" id="A0A5B7J1C0"/>
<sequence>MGVRMAAKRRRGWLGDLSSHMMCRCALTFFGDVKVQSGKRLWWWGEAKGEPPDGAGRGTCTLERTGPHWPPRVPSLHHLRCYFQQQKCVPASQIITKETDTFSVPSTTANEDTDKHTGDLCGEVKEEEEDSVTTVAIRSQDTHSNGEVLST</sequence>
<feature type="region of interest" description="Disordered" evidence="1">
    <location>
        <begin position="100"/>
        <end position="151"/>
    </location>
</feature>
<keyword evidence="3" id="KW-1185">Reference proteome</keyword>